<accession>A0A1F5RC44</accession>
<dbReference type="PANTHER" id="PTHR34352:SF1">
    <property type="entry name" value="PROTEIN YHFA"/>
    <property type="match status" value="1"/>
</dbReference>
<reference evidence="1 2" key="1">
    <citation type="journal article" date="2016" name="Nat. Commun.">
        <title>Thousands of microbial genomes shed light on interconnected biogeochemical processes in an aquifer system.</title>
        <authorList>
            <person name="Anantharaman K."/>
            <person name="Brown C.T."/>
            <person name="Hug L.A."/>
            <person name="Sharon I."/>
            <person name="Castelle C.J."/>
            <person name="Probst A.J."/>
            <person name="Thomas B.C."/>
            <person name="Singh A."/>
            <person name="Wilkins M.J."/>
            <person name="Karaoz U."/>
            <person name="Brodie E.L."/>
            <person name="Williams K.H."/>
            <person name="Hubbard S.S."/>
            <person name="Banfield J.F."/>
        </authorList>
    </citation>
    <scope>NUCLEOTIDE SEQUENCE [LARGE SCALE GENOMIC DNA]</scope>
</reference>
<evidence type="ECO:0000313" key="2">
    <source>
        <dbReference type="Proteomes" id="UP000177230"/>
    </source>
</evidence>
<comment type="caution">
    <text evidence="1">The sequence shown here is derived from an EMBL/GenBank/DDBJ whole genome shotgun (WGS) entry which is preliminary data.</text>
</comment>
<dbReference type="InterPro" id="IPR003718">
    <property type="entry name" value="OsmC/Ohr_fam"/>
</dbReference>
<dbReference type="Proteomes" id="UP000177230">
    <property type="component" value="Unassembled WGS sequence"/>
</dbReference>
<protein>
    <recommendedName>
        <fullName evidence="3">Osmotically inducible protein OsmC</fullName>
    </recommendedName>
</protein>
<name>A0A1F5RC44_9BACT</name>
<dbReference type="InterPro" id="IPR015946">
    <property type="entry name" value="KH_dom-like_a/b"/>
</dbReference>
<proteinExistence type="predicted"/>
<organism evidence="1 2">
    <name type="scientific">Candidatus Edwardsbacteria bacterium GWF2_54_11</name>
    <dbReference type="NCBI Taxonomy" id="1817851"/>
    <lineage>
        <taxon>Bacteria</taxon>
        <taxon>Candidatus Edwardsiibacteriota</taxon>
    </lineage>
</organism>
<dbReference type="EMBL" id="MFFM01000034">
    <property type="protein sequence ID" value="OGF12040.1"/>
    <property type="molecule type" value="Genomic_DNA"/>
</dbReference>
<evidence type="ECO:0000313" key="1">
    <source>
        <dbReference type="EMBL" id="OGF12040.1"/>
    </source>
</evidence>
<dbReference type="PANTHER" id="PTHR34352">
    <property type="entry name" value="PROTEIN YHFA"/>
    <property type="match status" value="1"/>
</dbReference>
<dbReference type="Gene3D" id="3.30.300.20">
    <property type="match status" value="1"/>
</dbReference>
<dbReference type="Pfam" id="PF02566">
    <property type="entry name" value="OsmC"/>
    <property type="match status" value="1"/>
</dbReference>
<gene>
    <name evidence="1" type="ORF">A2024_03370</name>
</gene>
<evidence type="ECO:0008006" key="3">
    <source>
        <dbReference type="Google" id="ProtNLM"/>
    </source>
</evidence>
<sequence>MPLTIEWVGDLRNVASDDSGHSVIVASRRENIPAGFSATQLLLIAAASCMSNHLVGILQKKRLSIKKLRVLADGIRSEEHPRKFTSIALAFEVQGNVEQRVFDDMVAMVKDKYCSVLNSLDQAIAVKLESRILAE</sequence>
<dbReference type="AlphaFoldDB" id="A0A1F5RC44"/>
<dbReference type="InterPro" id="IPR036102">
    <property type="entry name" value="OsmC/Ohrsf"/>
</dbReference>
<dbReference type="SUPFAM" id="SSF82784">
    <property type="entry name" value="OsmC-like"/>
    <property type="match status" value="1"/>
</dbReference>